<feature type="repeat" description="NHL" evidence="8">
    <location>
        <begin position="260"/>
        <end position="302"/>
    </location>
</feature>
<feature type="repeat" description="NHL" evidence="8">
    <location>
        <begin position="169"/>
        <end position="212"/>
    </location>
</feature>
<comment type="caution">
    <text evidence="12">The sequence shown here is derived from an EMBL/GenBank/DDBJ whole genome shotgun (WGS) entry which is preliminary data.</text>
</comment>
<protein>
    <submittedName>
        <fullName evidence="12">Uncharacterized protein</fullName>
    </submittedName>
</protein>
<keyword evidence="2" id="KW-0479">Metal-binding</keyword>
<dbReference type="InterPro" id="IPR013783">
    <property type="entry name" value="Ig-like_fold"/>
</dbReference>
<dbReference type="Gene3D" id="3.30.40.10">
    <property type="entry name" value="Zinc/RING finger domain, C3HC4 (zinc finger)"/>
    <property type="match status" value="2"/>
</dbReference>
<keyword evidence="9" id="KW-0175">Coiled coil</keyword>
<gene>
    <name evidence="12" type="ORF">PMEA_00033820</name>
</gene>
<comment type="similarity">
    <text evidence="1">Belongs to the TRIM/RBCC family.</text>
</comment>
<dbReference type="GO" id="GO:0008270">
    <property type="term" value="F:zinc ion binding"/>
    <property type="evidence" value="ECO:0007669"/>
    <property type="project" value="UniProtKB-KW"/>
</dbReference>
<proteinExistence type="inferred from homology"/>
<dbReference type="SUPFAM" id="SSF101898">
    <property type="entry name" value="NHL repeat"/>
    <property type="match status" value="2"/>
</dbReference>
<dbReference type="Gene3D" id="3.30.160.60">
    <property type="entry name" value="Classic Zinc Finger"/>
    <property type="match status" value="1"/>
</dbReference>
<accession>A0AAU9Y0K9</accession>
<dbReference type="EMBL" id="CALNXJ010000080">
    <property type="protein sequence ID" value="CAH3161556.1"/>
    <property type="molecule type" value="Genomic_DNA"/>
</dbReference>
<dbReference type="AlphaFoldDB" id="A0AAU9Y0K9"/>
<dbReference type="SUPFAM" id="SSF57845">
    <property type="entry name" value="B-box zinc-binding domain"/>
    <property type="match status" value="1"/>
</dbReference>
<dbReference type="InterPro" id="IPR017907">
    <property type="entry name" value="Znf_RING_CS"/>
</dbReference>
<dbReference type="SUPFAM" id="SSF57850">
    <property type="entry name" value="RING/U-box"/>
    <property type="match status" value="2"/>
</dbReference>
<evidence type="ECO:0000256" key="6">
    <source>
        <dbReference type="PROSITE-ProRule" id="PRU00024"/>
    </source>
</evidence>
<dbReference type="SMART" id="SM00557">
    <property type="entry name" value="IG_FLMN"/>
    <property type="match status" value="1"/>
</dbReference>
<dbReference type="GO" id="GO:0061630">
    <property type="term" value="F:ubiquitin protein ligase activity"/>
    <property type="evidence" value="ECO:0007669"/>
    <property type="project" value="TreeGrafter"/>
</dbReference>
<evidence type="ECO:0000256" key="2">
    <source>
        <dbReference type="ARBA" id="ARBA00022723"/>
    </source>
</evidence>
<evidence type="ECO:0000259" key="11">
    <source>
        <dbReference type="PROSITE" id="PS50119"/>
    </source>
</evidence>
<feature type="domain" description="RING-type" evidence="10">
    <location>
        <begin position="434"/>
        <end position="474"/>
    </location>
</feature>
<dbReference type="InterPro" id="IPR017868">
    <property type="entry name" value="Filamin/ABP280_repeat-like"/>
</dbReference>
<dbReference type="InterPro" id="IPR013083">
    <property type="entry name" value="Znf_RING/FYVE/PHD"/>
</dbReference>
<dbReference type="PANTHER" id="PTHR24104:SF25">
    <property type="entry name" value="PROTEIN LIN-41"/>
    <property type="match status" value="1"/>
</dbReference>
<feature type="repeat" description="Filamin" evidence="7">
    <location>
        <begin position="17"/>
        <end position="66"/>
    </location>
</feature>
<dbReference type="InterPro" id="IPR001841">
    <property type="entry name" value="Znf_RING"/>
</dbReference>
<dbReference type="Pfam" id="PF00630">
    <property type="entry name" value="Filamin"/>
    <property type="match status" value="1"/>
</dbReference>
<dbReference type="InterPro" id="IPR018957">
    <property type="entry name" value="Znf_C3HC4_RING-type"/>
</dbReference>
<dbReference type="SUPFAM" id="SSF81296">
    <property type="entry name" value="E set domains"/>
    <property type="match status" value="2"/>
</dbReference>
<feature type="repeat" description="NHL" evidence="8">
    <location>
        <begin position="1097"/>
        <end position="1140"/>
    </location>
</feature>
<dbReference type="InterPro" id="IPR001298">
    <property type="entry name" value="Filamin/ABP280_rpt"/>
</dbReference>
<evidence type="ECO:0000256" key="5">
    <source>
        <dbReference type="ARBA" id="ARBA00022833"/>
    </source>
</evidence>
<feature type="repeat" description="NHL" evidence="8">
    <location>
        <begin position="1020"/>
        <end position="1045"/>
    </location>
</feature>
<feature type="coiled-coil region" evidence="9">
    <location>
        <begin position="735"/>
        <end position="824"/>
    </location>
</feature>
<organism evidence="12 13">
    <name type="scientific">Pocillopora meandrina</name>
    <dbReference type="NCBI Taxonomy" id="46732"/>
    <lineage>
        <taxon>Eukaryota</taxon>
        <taxon>Metazoa</taxon>
        <taxon>Cnidaria</taxon>
        <taxon>Anthozoa</taxon>
        <taxon>Hexacorallia</taxon>
        <taxon>Scleractinia</taxon>
        <taxon>Astrocoeniina</taxon>
        <taxon>Pocilloporidae</taxon>
        <taxon>Pocillopora</taxon>
    </lineage>
</organism>
<dbReference type="GO" id="GO:0043161">
    <property type="term" value="P:proteasome-mediated ubiquitin-dependent protein catabolic process"/>
    <property type="evidence" value="ECO:0007669"/>
    <property type="project" value="TreeGrafter"/>
</dbReference>
<feature type="repeat" description="NHL" evidence="8">
    <location>
        <begin position="1049"/>
        <end position="1092"/>
    </location>
</feature>
<feature type="repeat" description="NHL" evidence="8">
    <location>
        <begin position="121"/>
        <end position="164"/>
    </location>
</feature>
<feature type="domain" description="RING-type" evidence="10">
    <location>
        <begin position="595"/>
        <end position="638"/>
    </location>
</feature>
<dbReference type="CDD" id="cd05819">
    <property type="entry name" value="NHL"/>
    <property type="match status" value="2"/>
</dbReference>
<dbReference type="PROSITE" id="PS00518">
    <property type="entry name" value="ZF_RING_1"/>
    <property type="match status" value="1"/>
</dbReference>
<dbReference type="InterPro" id="IPR014756">
    <property type="entry name" value="Ig_E-set"/>
</dbReference>
<dbReference type="Pfam" id="PF00643">
    <property type="entry name" value="zf-B_box"/>
    <property type="match status" value="1"/>
</dbReference>
<keyword evidence="5" id="KW-0862">Zinc</keyword>
<evidence type="ECO:0000256" key="3">
    <source>
        <dbReference type="ARBA" id="ARBA00022737"/>
    </source>
</evidence>
<dbReference type="PANTHER" id="PTHR24104">
    <property type="entry name" value="E3 UBIQUITIN-PROTEIN LIGASE NHLRC1-RELATED"/>
    <property type="match status" value="1"/>
</dbReference>
<evidence type="ECO:0000256" key="8">
    <source>
        <dbReference type="PROSITE-ProRule" id="PRU00504"/>
    </source>
</evidence>
<dbReference type="InterPro" id="IPR011042">
    <property type="entry name" value="6-blade_b-propeller_TolB-like"/>
</dbReference>
<dbReference type="InterPro" id="IPR000315">
    <property type="entry name" value="Znf_B-box"/>
</dbReference>
<evidence type="ECO:0000256" key="1">
    <source>
        <dbReference type="ARBA" id="ARBA00008518"/>
    </source>
</evidence>
<name>A0AAU9Y0K9_9CNID</name>
<dbReference type="PROSITE" id="PS50194">
    <property type="entry name" value="FILAMIN_REPEAT"/>
    <property type="match status" value="2"/>
</dbReference>
<dbReference type="Pfam" id="PF00097">
    <property type="entry name" value="zf-C3HC4"/>
    <property type="match status" value="2"/>
</dbReference>
<dbReference type="InterPro" id="IPR001258">
    <property type="entry name" value="NHL_repeat"/>
</dbReference>
<dbReference type="PROSITE" id="PS50119">
    <property type="entry name" value="ZF_BBOX"/>
    <property type="match status" value="1"/>
</dbReference>
<dbReference type="GO" id="GO:0003723">
    <property type="term" value="F:RNA binding"/>
    <property type="evidence" value="ECO:0007669"/>
    <property type="project" value="UniProtKB-KW"/>
</dbReference>
<evidence type="ECO:0000256" key="9">
    <source>
        <dbReference type="SAM" id="Coils"/>
    </source>
</evidence>
<keyword evidence="3" id="KW-0677">Repeat</keyword>
<dbReference type="Pfam" id="PF01436">
    <property type="entry name" value="NHL"/>
    <property type="match status" value="5"/>
</dbReference>
<dbReference type="SMART" id="SM00336">
    <property type="entry name" value="BBOX"/>
    <property type="match status" value="1"/>
</dbReference>
<feature type="domain" description="B box-type" evidence="11">
    <location>
        <begin position="681"/>
        <end position="717"/>
    </location>
</feature>
<feature type="repeat" description="NHL" evidence="8">
    <location>
        <begin position="1188"/>
        <end position="1231"/>
    </location>
</feature>
<feature type="repeat" description="Filamin" evidence="7">
    <location>
        <begin position="891"/>
        <end position="994"/>
    </location>
</feature>
<sequence>MGVYVDLKDQVELLIKPARDVTNVTVGEENDGNVSLKFTPKVPGAYSIVVKINDDKLPTCPMTVQVKERELVVVGGLKLKLSPRDSLEWLYGIAVNTEGQIVATDNFSNCVYVFDKNGNCLTTIGSKGSNTGQFQYPDGISFLNDNEVLIADSGNCRIQRLNIQTGTVVKSFGQEGRGKGEFGWPRDVTVNDRERIVVTEYGNGRIQVMSKEGESIFTFGDKGPEKLHHPNCCILHKNMFLVSDASNHCIKAFDQTGTFLYKFGKQGNQDGQFKTPRGLLVDSSNLLVCDIGNKRVQQFSLDGRFIGSSITCLTSPTTMTKAPDGCILVISCEEKKVVETQVVETSVTTTDNGPSQDYTHPDDQTTLLNSSNKANVFEFHNHGVKTRPLGYGFPTRQIKLFASNLLRSTSRVAYVCHLYLLSILTEPLKKQVTCSICFDTYTEPKTISCLHTFFCECLEKHVRVSQKKGKFRCPEYIKIWIPSRSRLPMLLSNILYSITKATVLTINKEIHSNCPLENFSRMSRRRNANYELLFRSQLVTLLPAKFPFMGEGVATDNGITYVLTGLVAEKRISLQQFKALVMNSLPKNLKKQVTCSICLHTYTEPKTISCLHTFCCECLEKHVRVSQKKGKFRCPECQAVIDLPDGNRFDRLPNSFFHKSLLNLLAVRQGGAASSFTCFQCSFHEREITRFFCSQCQVCICQICIVTDHQNHKVVVLDKIAHEEKDNIMSGAKLIKKLENKLREVIKQFKETISKLESNMETAKRSVKQAAEEMIADIREREREALESLEETRASRLHKINSAKQEVESLVKQMSQAAQFAENLVQGTSSSDIMQNKETLRTKFEELLRVEVPKHQQTTFIKFTAASHKDLKLGFIEVTEDKDLKLGFIEVTEDAAKAAKSTLEGLDQTFQAGVEAEFTLYPKKSGDEMSNQADLKSRVELLVKPVKDITDVIVEEKEDGNLALKFTPKVAGAYSIEVKINGDKLSTRPMTVQVKERELVVVGELKLKLFKGNTLERLFGVAVNTEGQIVVTDNFGHCVYVFDNNGNCLRKSRGEGSNTGQFQYPNGISFFNDNEVLIADSGNCRIQRLNIQTGTVVKSFGKRGREKGEFGRPLDVTVDDKERIVVTEWDNNRIQVMSKDGESIFTFGDKGPEKLLWPTCCILYQNRFLVSDTGNHCIKAFDQSGTFLYKFGKKGNQDGQFNWPYGLLVDSSDNLLVCDSGNNRVQQFSLDGRFTGKSTIRLSNVTAMLTAPDGRILVTSHDEKKVYILK</sequence>
<dbReference type="CDD" id="cd19756">
    <property type="entry name" value="Bbox2"/>
    <property type="match status" value="1"/>
</dbReference>
<dbReference type="GO" id="GO:0000209">
    <property type="term" value="P:protein polyubiquitination"/>
    <property type="evidence" value="ECO:0007669"/>
    <property type="project" value="TreeGrafter"/>
</dbReference>
<keyword evidence="13" id="KW-1185">Reference proteome</keyword>
<dbReference type="Proteomes" id="UP001159428">
    <property type="component" value="Unassembled WGS sequence"/>
</dbReference>
<dbReference type="InterPro" id="IPR050952">
    <property type="entry name" value="TRIM-NHL_E3_ligases"/>
</dbReference>
<evidence type="ECO:0000256" key="7">
    <source>
        <dbReference type="PROSITE-ProRule" id="PRU00087"/>
    </source>
</evidence>
<dbReference type="SMART" id="SM00184">
    <property type="entry name" value="RING"/>
    <property type="match status" value="2"/>
</dbReference>
<evidence type="ECO:0000259" key="10">
    <source>
        <dbReference type="PROSITE" id="PS50089"/>
    </source>
</evidence>
<evidence type="ECO:0000313" key="12">
    <source>
        <dbReference type="EMBL" id="CAH3161556.1"/>
    </source>
</evidence>
<evidence type="ECO:0000256" key="4">
    <source>
        <dbReference type="ARBA" id="ARBA00022771"/>
    </source>
</evidence>
<dbReference type="Gene3D" id="2.120.10.30">
    <property type="entry name" value="TolB, C-terminal domain"/>
    <property type="match status" value="5"/>
</dbReference>
<evidence type="ECO:0000313" key="13">
    <source>
        <dbReference type="Proteomes" id="UP001159428"/>
    </source>
</evidence>
<reference evidence="12 13" key="1">
    <citation type="submission" date="2022-05" db="EMBL/GenBank/DDBJ databases">
        <authorList>
            <consortium name="Genoscope - CEA"/>
            <person name="William W."/>
        </authorList>
    </citation>
    <scope>NUCLEOTIDE SEQUENCE [LARGE SCALE GENOMIC DNA]</scope>
</reference>
<keyword evidence="4 6" id="KW-0863">Zinc-finger</keyword>
<dbReference type="GO" id="GO:0000932">
    <property type="term" value="C:P-body"/>
    <property type="evidence" value="ECO:0007669"/>
    <property type="project" value="UniProtKB-SubCell"/>
</dbReference>
<dbReference type="PROSITE" id="PS51125">
    <property type="entry name" value="NHL"/>
    <property type="match status" value="7"/>
</dbReference>
<dbReference type="Gene3D" id="2.60.40.10">
    <property type="entry name" value="Immunoglobulins"/>
    <property type="match status" value="2"/>
</dbReference>
<dbReference type="PROSITE" id="PS50089">
    <property type="entry name" value="ZF_RING_2"/>
    <property type="match status" value="2"/>
</dbReference>